<dbReference type="EMBL" id="CAJFDH010000001">
    <property type="protein sequence ID" value="CAD5206107.1"/>
    <property type="molecule type" value="Genomic_DNA"/>
</dbReference>
<sequence length="449" mass="50759">MSSGTINDILNSDDLQRCFSFLPIKDRVRCSQVCKRWKQALEVWSDVENVFLGQDTSCFATETASSIVEPSHSNRANVWATKTLPALLPKCPNLKVLIVENRDVMQFVYPTINNLSRINTLVLSHDFFSLDFRSRSPSYLNLLVNKSTIKRLFVLVNSKFILNKTNIVTLRAVEKMASADLSEIMLQGTLLGAKAMECLAMKYRNSLRYLLIGGTVCDSRKAEEYLKAFGIFSNLEILQVPSSVFSFSRDQIPSYLSNIKKITTLKRLDVAVVEIDRRSIRNFITNHLPPNLELLYLIDNCGGGGLDISEFQSIRPELKIHYIFGPTNKKIDLAWMNNESNLQYRPYWLPPYFQPIENFAVLITNQMLTAQQRNPQFSHLDFDEDEANQEQILELEVDDKTTEATRTTQSTDSLLSTASLLLARSETSGSEESDSEDGTPDSTSARSSG</sequence>
<gene>
    <name evidence="3" type="ORF">BOKJ2_LOCUS791</name>
</gene>
<dbReference type="SUPFAM" id="SSF81383">
    <property type="entry name" value="F-box domain"/>
    <property type="match status" value="1"/>
</dbReference>
<organism evidence="3 4">
    <name type="scientific">Bursaphelenchus okinawaensis</name>
    <dbReference type="NCBI Taxonomy" id="465554"/>
    <lineage>
        <taxon>Eukaryota</taxon>
        <taxon>Metazoa</taxon>
        <taxon>Ecdysozoa</taxon>
        <taxon>Nematoda</taxon>
        <taxon>Chromadorea</taxon>
        <taxon>Rhabditida</taxon>
        <taxon>Tylenchina</taxon>
        <taxon>Tylenchomorpha</taxon>
        <taxon>Aphelenchoidea</taxon>
        <taxon>Aphelenchoididae</taxon>
        <taxon>Bursaphelenchus</taxon>
    </lineage>
</organism>
<comment type="caution">
    <text evidence="3">The sequence shown here is derived from an EMBL/GenBank/DDBJ whole genome shotgun (WGS) entry which is preliminary data.</text>
</comment>
<dbReference type="InterPro" id="IPR032675">
    <property type="entry name" value="LRR_dom_sf"/>
</dbReference>
<feature type="compositionally biased region" description="Low complexity" evidence="1">
    <location>
        <begin position="440"/>
        <end position="449"/>
    </location>
</feature>
<dbReference type="Pfam" id="PF00646">
    <property type="entry name" value="F-box"/>
    <property type="match status" value="1"/>
</dbReference>
<dbReference type="AlphaFoldDB" id="A0A811JRZ6"/>
<feature type="region of interest" description="Disordered" evidence="1">
    <location>
        <begin position="420"/>
        <end position="449"/>
    </location>
</feature>
<dbReference type="SUPFAM" id="SSF52047">
    <property type="entry name" value="RNI-like"/>
    <property type="match status" value="1"/>
</dbReference>
<dbReference type="EMBL" id="CAJFCW020000001">
    <property type="protein sequence ID" value="CAG9080531.1"/>
    <property type="molecule type" value="Genomic_DNA"/>
</dbReference>
<dbReference type="InterPro" id="IPR001810">
    <property type="entry name" value="F-box_dom"/>
</dbReference>
<dbReference type="Gene3D" id="3.80.10.10">
    <property type="entry name" value="Ribonuclease Inhibitor"/>
    <property type="match status" value="1"/>
</dbReference>
<feature type="domain" description="F-box" evidence="2">
    <location>
        <begin position="10"/>
        <end position="40"/>
    </location>
</feature>
<feature type="compositionally biased region" description="Acidic residues" evidence="1">
    <location>
        <begin position="429"/>
        <end position="439"/>
    </location>
</feature>
<evidence type="ECO:0000256" key="1">
    <source>
        <dbReference type="SAM" id="MobiDB-lite"/>
    </source>
</evidence>
<reference evidence="3" key="1">
    <citation type="submission" date="2020-09" db="EMBL/GenBank/DDBJ databases">
        <authorList>
            <person name="Kikuchi T."/>
        </authorList>
    </citation>
    <scope>NUCLEOTIDE SEQUENCE</scope>
    <source>
        <strain evidence="3">SH1</strain>
    </source>
</reference>
<keyword evidence="4" id="KW-1185">Reference proteome</keyword>
<protein>
    <recommendedName>
        <fullName evidence="2">F-box domain-containing protein</fullName>
    </recommendedName>
</protein>
<evidence type="ECO:0000259" key="2">
    <source>
        <dbReference type="Pfam" id="PF00646"/>
    </source>
</evidence>
<dbReference type="Proteomes" id="UP000783686">
    <property type="component" value="Unassembled WGS sequence"/>
</dbReference>
<dbReference type="InterPro" id="IPR036047">
    <property type="entry name" value="F-box-like_dom_sf"/>
</dbReference>
<evidence type="ECO:0000313" key="4">
    <source>
        <dbReference type="Proteomes" id="UP000614601"/>
    </source>
</evidence>
<accession>A0A811JRZ6</accession>
<dbReference type="OrthoDB" id="5863398at2759"/>
<proteinExistence type="predicted"/>
<dbReference type="Proteomes" id="UP000614601">
    <property type="component" value="Unassembled WGS sequence"/>
</dbReference>
<evidence type="ECO:0000313" key="3">
    <source>
        <dbReference type="EMBL" id="CAD5206107.1"/>
    </source>
</evidence>
<dbReference type="Gene3D" id="1.20.1280.50">
    <property type="match status" value="1"/>
</dbReference>
<name>A0A811JRZ6_9BILA</name>